<sequence>MTWYGRSLATVSVPAILEPVGMARDDGKRPDGATLVPWKLGKALVWDATCVDTFAQSHIQATHSQAGAAADQAQVLKRRKYSSLLKDYEFAALAVETMGPWSADMKAFMGAMSSRLIESSGDPRAGAYLSQRISLTVQRARVRVYTWQTVSRADP</sequence>
<organism evidence="1 2">
    <name type="scientific">Choristoneura fumiferana</name>
    <name type="common">Spruce budworm moth</name>
    <name type="synonym">Archips fumiferana</name>
    <dbReference type="NCBI Taxonomy" id="7141"/>
    <lineage>
        <taxon>Eukaryota</taxon>
        <taxon>Metazoa</taxon>
        <taxon>Ecdysozoa</taxon>
        <taxon>Arthropoda</taxon>
        <taxon>Hexapoda</taxon>
        <taxon>Insecta</taxon>
        <taxon>Pterygota</taxon>
        <taxon>Neoptera</taxon>
        <taxon>Endopterygota</taxon>
        <taxon>Lepidoptera</taxon>
        <taxon>Glossata</taxon>
        <taxon>Ditrysia</taxon>
        <taxon>Tortricoidea</taxon>
        <taxon>Tortricidae</taxon>
        <taxon>Tortricinae</taxon>
        <taxon>Choristoneura</taxon>
    </lineage>
</organism>
<comment type="caution">
    <text evidence="1">The sequence shown here is derived from an EMBL/GenBank/DDBJ whole genome shotgun (WGS) entry which is preliminary data.</text>
</comment>
<dbReference type="Proteomes" id="UP001064048">
    <property type="component" value="Chromosome 30"/>
</dbReference>
<gene>
    <name evidence="1" type="ORF">MSG28_016058</name>
</gene>
<evidence type="ECO:0000313" key="2">
    <source>
        <dbReference type="Proteomes" id="UP001064048"/>
    </source>
</evidence>
<name>A0ACC0K558_CHOFU</name>
<keyword evidence="2" id="KW-1185">Reference proteome</keyword>
<evidence type="ECO:0000313" key="1">
    <source>
        <dbReference type="EMBL" id="KAI8431568.1"/>
    </source>
</evidence>
<reference evidence="1 2" key="1">
    <citation type="journal article" date="2022" name="Genome Biol. Evol.">
        <title>The Spruce Budworm Genome: Reconstructing the Evolutionary History of Antifreeze Proteins.</title>
        <authorList>
            <person name="Beliveau C."/>
            <person name="Gagne P."/>
            <person name="Picq S."/>
            <person name="Vernygora O."/>
            <person name="Keeling C.I."/>
            <person name="Pinkney K."/>
            <person name="Doucet D."/>
            <person name="Wen F."/>
            <person name="Johnston J.S."/>
            <person name="Maaroufi H."/>
            <person name="Boyle B."/>
            <person name="Laroche J."/>
            <person name="Dewar K."/>
            <person name="Juretic N."/>
            <person name="Blackburn G."/>
            <person name="Nisole A."/>
            <person name="Brunet B."/>
            <person name="Brandao M."/>
            <person name="Lumley L."/>
            <person name="Duan J."/>
            <person name="Quan G."/>
            <person name="Lucarotti C.J."/>
            <person name="Roe A.D."/>
            <person name="Sperling F.A.H."/>
            <person name="Levesque R.C."/>
            <person name="Cusson M."/>
        </authorList>
    </citation>
    <scope>NUCLEOTIDE SEQUENCE [LARGE SCALE GENOMIC DNA]</scope>
    <source>
        <strain evidence="1">Glfc:IPQL:Cfum</strain>
    </source>
</reference>
<proteinExistence type="predicted"/>
<protein>
    <submittedName>
        <fullName evidence="1">Uncharacterized protein</fullName>
    </submittedName>
</protein>
<dbReference type="EMBL" id="CM046130">
    <property type="protein sequence ID" value="KAI8431568.1"/>
    <property type="molecule type" value="Genomic_DNA"/>
</dbReference>
<accession>A0ACC0K558</accession>